<dbReference type="Pfam" id="PF00013">
    <property type="entry name" value="KH_1"/>
    <property type="match status" value="1"/>
</dbReference>
<dbReference type="SUPFAM" id="SSF54791">
    <property type="entry name" value="Eukaryotic type KH-domain (KH-domain type I)"/>
    <property type="match status" value="1"/>
</dbReference>
<evidence type="ECO:0000259" key="3">
    <source>
        <dbReference type="SMART" id="SM00322"/>
    </source>
</evidence>
<dbReference type="GO" id="GO:0003723">
    <property type="term" value="F:RNA binding"/>
    <property type="evidence" value="ECO:0007669"/>
    <property type="project" value="UniProtKB-UniRule"/>
</dbReference>
<dbReference type="WBParaSite" id="TCONS_00010611.p1">
    <property type="protein sequence ID" value="TCONS_00010611.p1"/>
    <property type="gene ID" value="XLOC_003949"/>
</dbReference>
<feature type="domain" description="K Homology" evidence="3">
    <location>
        <begin position="291"/>
        <end position="362"/>
    </location>
</feature>
<dbReference type="PANTHER" id="PTHR36520">
    <property type="entry name" value="PROTEIN CBG13000-RELATED"/>
    <property type="match status" value="1"/>
</dbReference>
<dbReference type="SMART" id="SM00322">
    <property type="entry name" value="KH"/>
    <property type="match status" value="1"/>
</dbReference>
<evidence type="ECO:0000313" key="5">
    <source>
        <dbReference type="WBParaSite" id="TCONS_00010611.p1"/>
    </source>
</evidence>
<dbReference type="Gene3D" id="3.30.1370.10">
    <property type="entry name" value="K Homology domain, type 1"/>
    <property type="match status" value="1"/>
</dbReference>
<dbReference type="AlphaFoldDB" id="A0AAF5DF12"/>
<sequence length="1030" mass="115548">MKHQYNHSENVSNTMNSNTNDRNTVKFLPTTTTIHISPNSSGSSYSNHMSNRHSGNFQDIQQLSIDQLLTVMDHINISVKNNEFTASLANNIFLLCQQLKLMGGMLEQTNKMNLNKVFISLRQACCRDSGQLGTPCRLKIMELIELRAMGWRPNLAHTQYYLNHQSKNENKDKMTTSVIGTPTFNPIPVNAINFVPAPTTTSTPLFVTSDQTAAAGGTAQGFYIIPATNGIPSWGTTIQTQSMHQTMNDADTGAWNARNALFNNCNLNKVFPNDGTFPVVHMRQKNNNKVPQIREEITIRNADSGKIMGVKGRRIAVVEELSKTVVSFQKVDSKSKDRILTITGTSQDNIEYAKKLIEETIRRNISPSKELLENDDVIIKEGNDNNIDNMGIKIETEADGTLRLSCSNPQYLTAAQNALTDYINRIGRSNRLSMDEKELRRERRKSMPLNMGGGGGVQNDNNNITNNNRNSFHHCHNRSSFREKRSFAGSTPNLIEGVAGSSGTNQNNKISYTRKELQAIAEQNNTNNNEIDEPIARMINETIPEISRMRIDEQRNEKPLVINNDRKNSQFPELVTADNFPLFPFTDQFNWGIEVNPANKVALSTDVNIPVPGWGNWDMDGTLYTGHINTDTRVGTIVRPVNRLNIKPETFALLGQNPSFREARKNAENVLVGKLPYNYEPLRCKPPYCNPFVSFVGAGSEFEEGDDIFFIGGLDFPVSIGPLGQGVRFPLSGVVEYGTTPVSYMHANAYNPKETIKIIFHKSISQVIGSLEPHVVNSDFRTQQFPQLITADNFPLFPFTDQFNWGIEVNPANKVAIGSDINIPVPGWGNWDLDANLYTGHINTDAKVGVQVRPTNKLGIKPETLVLLGQNPAFRAARKKAKEVLVGKMPYNYMPSKCKPPYCNPFVHFVTAGVEVEEGDDTFFIGGIDFPVPVGPNGQGVRFPLSGAFEQGTTPFAYVHAHAYNPSSPFDFTKIDNVRRSPQKNFYLKKKNKEVEDEDKYHASSIKLRKKRQVNMNRLIKVFKYYYLYY</sequence>
<keyword evidence="4" id="KW-1185">Reference proteome</keyword>
<evidence type="ECO:0000256" key="1">
    <source>
        <dbReference type="PROSITE-ProRule" id="PRU00117"/>
    </source>
</evidence>
<feature type="region of interest" description="Disordered" evidence="2">
    <location>
        <begin position="1"/>
        <end position="22"/>
    </location>
</feature>
<feature type="compositionally biased region" description="Polar residues" evidence="2">
    <location>
        <begin position="7"/>
        <end position="22"/>
    </location>
</feature>
<accession>A0AAF5DF12</accession>
<proteinExistence type="predicted"/>
<dbReference type="Proteomes" id="UP000035681">
    <property type="component" value="Unplaced"/>
</dbReference>
<protein>
    <submittedName>
        <fullName evidence="5">KH domain-containing protein</fullName>
    </submittedName>
</protein>
<evidence type="ECO:0000313" key="4">
    <source>
        <dbReference type="Proteomes" id="UP000035681"/>
    </source>
</evidence>
<dbReference type="CDD" id="cd22454">
    <property type="entry name" value="KH-I_Mextli_like"/>
    <property type="match status" value="1"/>
</dbReference>
<dbReference type="PANTHER" id="PTHR36520:SF4">
    <property type="entry name" value="DUF3421 DOMAIN-CONTAINING PROTEIN"/>
    <property type="match status" value="1"/>
</dbReference>
<name>A0AAF5DF12_STRER</name>
<dbReference type="PROSITE" id="PS50084">
    <property type="entry name" value="KH_TYPE_1"/>
    <property type="match status" value="1"/>
</dbReference>
<dbReference type="InterPro" id="IPR004087">
    <property type="entry name" value="KH_dom"/>
</dbReference>
<dbReference type="InterPro" id="IPR036612">
    <property type="entry name" value="KH_dom_type_1_sf"/>
</dbReference>
<keyword evidence="1" id="KW-0694">RNA-binding</keyword>
<dbReference type="Gene3D" id="1.25.40.180">
    <property type="match status" value="1"/>
</dbReference>
<evidence type="ECO:0000256" key="2">
    <source>
        <dbReference type="SAM" id="MobiDB-lite"/>
    </source>
</evidence>
<dbReference type="InterPro" id="IPR004088">
    <property type="entry name" value="KH_dom_type_1"/>
</dbReference>
<organism evidence="4 5">
    <name type="scientific">Strongyloides stercoralis</name>
    <name type="common">Threadworm</name>
    <dbReference type="NCBI Taxonomy" id="6248"/>
    <lineage>
        <taxon>Eukaryota</taxon>
        <taxon>Metazoa</taxon>
        <taxon>Ecdysozoa</taxon>
        <taxon>Nematoda</taxon>
        <taxon>Chromadorea</taxon>
        <taxon>Rhabditida</taxon>
        <taxon>Tylenchina</taxon>
        <taxon>Panagrolaimomorpha</taxon>
        <taxon>Strongyloidoidea</taxon>
        <taxon>Strongyloididae</taxon>
        <taxon>Strongyloides</taxon>
    </lineage>
</organism>
<reference evidence="5" key="1">
    <citation type="submission" date="2024-02" db="UniProtKB">
        <authorList>
            <consortium name="WormBaseParasite"/>
        </authorList>
    </citation>
    <scope>IDENTIFICATION</scope>
</reference>